<dbReference type="PATRIC" id="fig|693978.17.peg.47"/>
<dbReference type="KEGG" id="rai:RA0C_0043"/>
<dbReference type="GeneID" id="93718951"/>
<reference evidence="1 2" key="1">
    <citation type="journal article" date="2012" name="J. Bacteriol.">
        <title>Complete genome sequence of Riemerella anatipestifer reference strain.</title>
        <authorList>
            <person name="Wang X."/>
            <person name="Zhu D."/>
            <person name="Wang M."/>
            <person name="Cheng A."/>
            <person name="Jia R."/>
            <person name="Zhou Y."/>
            <person name="Chen Z."/>
            <person name="Luo Q."/>
            <person name="Liu F."/>
            <person name="Wang Y."/>
            <person name="Chen X.Y."/>
        </authorList>
    </citation>
    <scope>NUCLEOTIDE SEQUENCE [LARGE SCALE GENOMIC DNA]</scope>
    <source>
        <strain evidence="2">DSM 15868</strain>
    </source>
</reference>
<dbReference type="RefSeq" id="WP_004917672.1">
    <property type="nucleotide sequence ID" value="NC_014738.1"/>
</dbReference>
<sequence>MEHYGKYFDCKYEKGNVLIVRKKGKTIDPMKSWSPTKEGFVLRIEGAYDLEFSNGKRYRTGIIKNITKDSIFLTTTLNENSAKFEGVEFEIHKYALKDIKIARFINDRSLGIYSKKKIDNNDYEVFAQEVDKAKLCPAVLTFPKRNNEVKVCPYYLTAQGYDILYETNGFIDYMQYPVKWGD</sequence>
<evidence type="ECO:0000313" key="1">
    <source>
        <dbReference type="EMBL" id="AFD55066.1"/>
    </source>
</evidence>
<proteinExistence type="predicted"/>
<dbReference type="EMBL" id="CP003388">
    <property type="protein sequence ID" value="AFD55066.1"/>
    <property type="molecule type" value="Genomic_DNA"/>
</dbReference>
<name>E4TDY6_RIEAD</name>
<protein>
    <submittedName>
        <fullName evidence="1">Uncharacterized protein</fullName>
    </submittedName>
</protein>
<dbReference type="HOGENOM" id="CLU_1480947_0_0_10"/>
<gene>
    <name evidence="1" type="ORF">RA0C_0043</name>
</gene>
<dbReference type="KEGG" id="ran:Riean_1842"/>
<accession>E4TDY6</accession>
<organism evidence="1 2">
    <name type="scientific">Riemerella anatipestifer (strain ATCC 11845 / DSM 15868 / JCM 9532 / NCTC 11014)</name>
    <dbReference type="NCBI Taxonomy" id="693978"/>
    <lineage>
        <taxon>Bacteria</taxon>
        <taxon>Pseudomonadati</taxon>
        <taxon>Bacteroidota</taxon>
        <taxon>Flavobacteriia</taxon>
        <taxon>Flavobacteriales</taxon>
        <taxon>Weeksellaceae</taxon>
        <taxon>Riemerella</taxon>
    </lineage>
</organism>
<dbReference type="Proteomes" id="UP000010093">
    <property type="component" value="Chromosome"/>
</dbReference>
<dbReference type="AlphaFoldDB" id="E4TDY6"/>
<evidence type="ECO:0000313" key="2">
    <source>
        <dbReference type="Proteomes" id="UP000010093"/>
    </source>
</evidence>